<dbReference type="InterPro" id="IPR042276">
    <property type="entry name" value="CapZ_alpha/beta_2"/>
</dbReference>
<dbReference type="GO" id="GO:0030863">
    <property type="term" value="C:cortical cytoskeleton"/>
    <property type="evidence" value="ECO:0007669"/>
    <property type="project" value="TreeGrafter"/>
</dbReference>
<dbReference type="PRINTS" id="PR00191">
    <property type="entry name" value="FACTINCAPA"/>
</dbReference>
<dbReference type="Gene3D" id="3.30.1140.60">
    <property type="entry name" value="F-actin capping protein, alpha subunit"/>
    <property type="match status" value="1"/>
</dbReference>
<keyword evidence="3 5" id="KW-0117">Actin capping</keyword>
<dbReference type="InterPro" id="IPR037282">
    <property type="entry name" value="CapZ_alpha/beta"/>
</dbReference>
<evidence type="ECO:0000256" key="5">
    <source>
        <dbReference type="RuleBase" id="RU365077"/>
    </source>
</evidence>
<comment type="function">
    <text evidence="5">F-actin-capping proteins bind in a Ca(2+)-independent manner to the fast growing ends of actin filaments (barbed end) thereby blocking the exchange of subunits at these ends. Unlike other capping proteins (such as gelsolin and severin), these proteins do not sever actin filaments.</text>
</comment>
<gene>
    <name evidence="6" type="ORF">RF11_01091</name>
</gene>
<evidence type="ECO:0000256" key="2">
    <source>
        <dbReference type="ARBA" id="ARBA00014038"/>
    </source>
</evidence>
<dbReference type="InterPro" id="IPR017865">
    <property type="entry name" value="F-actin_cap_asu_CS"/>
</dbReference>
<evidence type="ECO:0000313" key="7">
    <source>
        <dbReference type="Proteomes" id="UP000031668"/>
    </source>
</evidence>
<name>A0A0C2MND4_THEKT</name>
<accession>A0A0C2MND4</accession>
<dbReference type="PANTHER" id="PTHR10653:SF0">
    <property type="entry name" value="F-ACTIN-CAPPING PROTEIN SUBUNIT ALPHA"/>
    <property type="match status" value="1"/>
</dbReference>
<comment type="caution">
    <text evidence="6">The sequence shown here is derived from an EMBL/GenBank/DDBJ whole genome shotgun (WGS) entry which is preliminary data.</text>
</comment>
<dbReference type="GO" id="GO:0051015">
    <property type="term" value="F:actin filament binding"/>
    <property type="evidence" value="ECO:0007669"/>
    <property type="project" value="TreeGrafter"/>
</dbReference>
<dbReference type="Pfam" id="PF01267">
    <property type="entry name" value="F-actin_cap_A"/>
    <property type="match status" value="1"/>
</dbReference>
<dbReference type="EMBL" id="JWZT01002718">
    <property type="protein sequence ID" value="KII68731.1"/>
    <property type="molecule type" value="Genomic_DNA"/>
</dbReference>
<dbReference type="GO" id="GO:0051016">
    <property type="term" value="P:barbed-end actin filament capping"/>
    <property type="evidence" value="ECO:0007669"/>
    <property type="project" value="UniProtKB-UniRule"/>
</dbReference>
<dbReference type="InterPro" id="IPR002189">
    <property type="entry name" value="CapZ_alpha"/>
</dbReference>
<comment type="subunit">
    <text evidence="5">Heterodimer of an alpha and a beta subunit.</text>
</comment>
<dbReference type="Proteomes" id="UP000031668">
    <property type="component" value="Unassembled WGS sequence"/>
</dbReference>
<dbReference type="AlphaFoldDB" id="A0A0C2MND4"/>
<dbReference type="GO" id="GO:0008290">
    <property type="term" value="C:F-actin capping protein complex"/>
    <property type="evidence" value="ECO:0007669"/>
    <property type="project" value="UniProtKB-UniRule"/>
</dbReference>
<dbReference type="InterPro" id="IPR042489">
    <property type="entry name" value="CapZ_alpha_1"/>
</dbReference>
<evidence type="ECO:0000256" key="1">
    <source>
        <dbReference type="ARBA" id="ARBA00010479"/>
    </source>
</evidence>
<protein>
    <recommendedName>
        <fullName evidence="2 5">F-actin-capping protein subunit alpha</fullName>
    </recommendedName>
</protein>
<proteinExistence type="inferred from homology"/>
<sequence length="232" mass="26628">MGAIREYNEKMFTPCKLPKASSNSLVTHHGSEGSQYIDNKNKLKFTFDHIRREPINEEHCELPSGLQGYFEAVDKGINAYVNEHYKNGNYAIYIKKTDDIFVTVCIESHAYNPDNFWNGVLTCDYTANASTLKVKGKITSTIHYFEDGNVQMSSNKVIEGDMKPCKDEKEFGAHFTDFIRITESKYQEAVVDDINNMMDTTFKALRRVLPITRSKIQWEKINAYVLGHELSK</sequence>
<dbReference type="PANTHER" id="PTHR10653">
    <property type="entry name" value="F-ACTIN-CAPPING PROTEIN SUBUNIT ALPHA"/>
    <property type="match status" value="1"/>
</dbReference>
<reference evidence="6 7" key="1">
    <citation type="journal article" date="2014" name="Genome Biol. Evol.">
        <title>The genome of the myxosporean Thelohanellus kitauei shows adaptations to nutrient acquisition within its fish host.</title>
        <authorList>
            <person name="Yang Y."/>
            <person name="Xiong J."/>
            <person name="Zhou Z."/>
            <person name="Huo F."/>
            <person name="Miao W."/>
            <person name="Ran C."/>
            <person name="Liu Y."/>
            <person name="Zhang J."/>
            <person name="Feng J."/>
            <person name="Wang M."/>
            <person name="Wang M."/>
            <person name="Wang L."/>
            <person name="Yao B."/>
        </authorList>
    </citation>
    <scope>NUCLEOTIDE SEQUENCE [LARGE SCALE GENOMIC DNA]</scope>
    <source>
        <strain evidence="6">Wuqing</strain>
    </source>
</reference>
<organism evidence="6 7">
    <name type="scientific">Thelohanellus kitauei</name>
    <name type="common">Myxosporean</name>
    <dbReference type="NCBI Taxonomy" id="669202"/>
    <lineage>
        <taxon>Eukaryota</taxon>
        <taxon>Metazoa</taxon>
        <taxon>Cnidaria</taxon>
        <taxon>Myxozoa</taxon>
        <taxon>Myxosporea</taxon>
        <taxon>Bivalvulida</taxon>
        <taxon>Platysporina</taxon>
        <taxon>Myxobolidae</taxon>
        <taxon>Thelohanellus</taxon>
    </lineage>
</organism>
<comment type="similarity">
    <text evidence="1 5">Belongs to the F-actin-capping protein alpha subunit family.</text>
</comment>
<dbReference type="GO" id="GO:0030036">
    <property type="term" value="P:actin cytoskeleton organization"/>
    <property type="evidence" value="ECO:0007669"/>
    <property type="project" value="TreeGrafter"/>
</dbReference>
<dbReference type="SUPFAM" id="SSF90096">
    <property type="entry name" value="Subunits of heterodimeric actin filament capping protein Capz"/>
    <property type="match status" value="1"/>
</dbReference>
<dbReference type="Gene3D" id="3.90.1150.210">
    <property type="entry name" value="F-actin capping protein, beta subunit"/>
    <property type="match status" value="1"/>
</dbReference>
<keyword evidence="4 5" id="KW-0009">Actin-binding</keyword>
<dbReference type="OrthoDB" id="340550at2759"/>
<evidence type="ECO:0000256" key="3">
    <source>
        <dbReference type="ARBA" id="ARBA00022467"/>
    </source>
</evidence>
<evidence type="ECO:0000313" key="6">
    <source>
        <dbReference type="EMBL" id="KII68731.1"/>
    </source>
</evidence>
<dbReference type="FunFam" id="3.90.1150.210:FF:000003">
    <property type="entry name" value="F-actin-capping protein subunit alpha"/>
    <property type="match status" value="1"/>
</dbReference>
<evidence type="ECO:0000256" key="4">
    <source>
        <dbReference type="ARBA" id="ARBA00023203"/>
    </source>
</evidence>
<keyword evidence="7" id="KW-1185">Reference proteome</keyword>
<dbReference type="OMA" id="YNLRNFW"/>
<dbReference type="PROSITE" id="PS00749">
    <property type="entry name" value="F_ACTIN_CAPPING_A_2"/>
    <property type="match status" value="1"/>
</dbReference>